<organism evidence="2 3">
    <name type="scientific">Spiribacter salilacus</name>
    <dbReference type="NCBI Taxonomy" id="2664894"/>
    <lineage>
        <taxon>Bacteria</taxon>
        <taxon>Pseudomonadati</taxon>
        <taxon>Pseudomonadota</taxon>
        <taxon>Gammaproteobacteria</taxon>
        <taxon>Chromatiales</taxon>
        <taxon>Ectothiorhodospiraceae</taxon>
        <taxon>Spiribacter</taxon>
    </lineage>
</organism>
<evidence type="ECO:0000256" key="1">
    <source>
        <dbReference type="SAM" id="SignalP"/>
    </source>
</evidence>
<dbReference type="RefSeq" id="WP_153719386.1">
    <property type="nucleotide sequence ID" value="NZ_WJPP01000003.1"/>
</dbReference>
<keyword evidence="3" id="KW-1185">Reference proteome</keyword>
<dbReference type="EMBL" id="WJPP01000003">
    <property type="protein sequence ID" value="MRH78337.1"/>
    <property type="molecule type" value="Genomic_DNA"/>
</dbReference>
<gene>
    <name evidence="2" type="ORF">GH984_06420</name>
</gene>
<evidence type="ECO:0000313" key="3">
    <source>
        <dbReference type="Proteomes" id="UP000433788"/>
    </source>
</evidence>
<protein>
    <submittedName>
        <fullName evidence="2">Uncharacterized protein</fullName>
    </submittedName>
</protein>
<feature type="signal peptide" evidence="1">
    <location>
        <begin position="1"/>
        <end position="22"/>
    </location>
</feature>
<keyword evidence="1" id="KW-0732">Signal</keyword>
<comment type="caution">
    <text evidence="2">The sequence shown here is derived from an EMBL/GenBank/DDBJ whole genome shotgun (WGS) entry which is preliminary data.</text>
</comment>
<feature type="chain" id="PRO_5027088361" evidence="1">
    <location>
        <begin position="23"/>
        <end position="118"/>
    </location>
</feature>
<dbReference type="AlphaFoldDB" id="A0A6N7QVJ0"/>
<reference evidence="2 3" key="1">
    <citation type="submission" date="2019-11" db="EMBL/GenBank/DDBJ databases">
        <authorList>
            <person name="Zhang X.Y."/>
        </authorList>
    </citation>
    <scope>NUCLEOTIDE SEQUENCE [LARGE SCALE GENOMIC DNA]</scope>
    <source>
        <strain evidence="2 3">C176</strain>
    </source>
</reference>
<dbReference type="Proteomes" id="UP000433788">
    <property type="component" value="Unassembled WGS sequence"/>
</dbReference>
<sequence>MQTRLLLGWLFSLLLTLPVTVAAEPDTLPKVIGGEAQRQLHAAGDIIYVQGIAEPLHARFWLIRNDAPIQAQHADALEVTALGMARLVAHGKPATLIIEKARQEVRTGDRLIPMPEAQ</sequence>
<name>A0A6N7QVJ0_9GAMM</name>
<evidence type="ECO:0000313" key="2">
    <source>
        <dbReference type="EMBL" id="MRH78337.1"/>
    </source>
</evidence>
<proteinExistence type="predicted"/>
<accession>A0A6N7QVJ0</accession>